<gene>
    <name evidence="1" type="ORF">LOAG_03541</name>
</gene>
<proteinExistence type="predicted"/>
<dbReference type="RefSeq" id="XP_003139126.1">
    <property type="nucleotide sequence ID" value="XM_003139078.1"/>
</dbReference>
<reference evidence="1" key="1">
    <citation type="submission" date="2012-04" db="EMBL/GenBank/DDBJ databases">
        <title>The Genome Sequence of Loa loa.</title>
        <authorList>
            <consortium name="The Broad Institute Genome Sequencing Platform"/>
            <consortium name="Broad Institute Genome Sequencing Center for Infectious Disease"/>
            <person name="Nutman T.B."/>
            <person name="Fink D.L."/>
            <person name="Russ C."/>
            <person name="Young S."/>
            <person name="Zeng Q."/>
            <person name="Gargeya S."/>
            <person name="Alvarado L."/>
            <person name="Berlin A."/>
            <person name="Chapman S.B."/>
            <person name="Chen Z."/>
            <person name="Freedman E."/>
            <person name="Gellesch M."/>
            <person name="Goldberg J."/>
            <person name="Griggs A."/>
            <person name="Gujja S."/>
            <person name="Heilman E.R."/>
            <person name="Heiman D."/>
            <person name="Howarth C."/>
            <person name="Mehta T."/>
            <person name="Neiman D."/>
            <person name="Pearson M."/>
            <person name="Roberts A."/>
            <person name="Saif S."/>
            <person name="Shea T."/>
            <person name="Shenoy N."/>
            <person name="Sisk P."/>
            <person name="Stolte C."/>
            <person name="Sykes S."/>
            <person name="White J."/>
            <person name="Yandava C."/>
            <person name="Haas B."/>
            <person name="Henn M.R."/>
            <person name="Nusbaum C."/>
            <person name="Birren B."/>
        </authorList>
    </citation>
    <scope>NUCLEOTIDE SEQUENCE [LARGE SCALE GENOMIC DNA]</scope>
</reference>
<dbReference type="KEGG" id="loa:LOAG_03541"/>
<name>A0A1S0U4Z0_LOALO</name>
<dbReference type="AlphaFoldDB" id="A0A1S0U4Z0"/>
<dbReference type="InParanoid" id="A0A1S0U4Z0"/>
<sequence length="116" mass="12880">MFPASESLSSYVATFFKRKERKAVFIVLKNSNPPIGYITYFQSGKCMLSPSSSLNGSIPYALKIDAFSPSFNQFLASASEETKLNQKQIYQINFVGIIGDVVVTVTFSINNWTGMN</sequence>
<dbReference type="EMBL" id="JH712087">
    <property type="protein sequence ID" value="EFO24942.1"/>
    <property type="molecule type" value="Genomic_DNA"/>
</dbReference>
<dbReference type="CTD" id="9940934"/>
<organism evidence="1">
    <name type="scientific">Loa loa</name>
    <name type="common">Eye worm</name>
    <name type="synonym">Filaria loa</name>
    <dbReference type="NCBI Taxonomy" id="7209"/>
    <lineage>
        <taxon>Eukaryota</taxon>
        <taxon>Metazoa</taxon>
        <taxon>Ecdysozoa</taxon>
        <taxon>Nematoda</taxon>
        <taxon>Chromadorea</taxon>
        <taxon>Rhabditida</taxon>
        <taxon>Spirurina</taxon>
        <taxon>Spiruromorpha</taxon>
        <taxon>Filarioidea</taxon>
        <taxon>Onchocercidae</taxon>
        <taxon>Loa</taxon>
    </lineage>
</organism>
<protein>
    <submittedName>
        <fullName evidence="1">Uncharacterized protein</fullName>
    </submittedName>
</protein>
<evidence type="ECO:0000313" key="1">
    <source>
        <dbReference type="EMBL" id="EFO24942.1"/>
    </source>
</evidence>
<dbReference type="GeneID" id="9940934"/>
<accession>A0A1S0U4Z0</accession>